<dbReference type="Pfam" id="PF02417">
    <property type="entry name" value="Chromate_transp"/>
    <property type="match status" value="2"/>
</dbReference>
<keyword evidence="6 7" id="KW-0472">Membrane</keyword>
<protein>
    <submittedName>
        <fullName evidence="8">Chromate transporter</fullName>
    </submittedName>
</protein>
<name>A0A918W3Q8_9GAMM</name>
<comment type="similarity">
    <text evidence="2">Belongs to the chromate ion transporter (CHR) (TC 2.A.51) family.</text>
</comment>
<dbReference type="Proteomes" id="UP000646426">
    <property type="component" value="Unassembled WGS sequence"/>
</dbReference>
<accession>A0A918W3Q8</accession>
<feature type="transmembrane region" description="Helical" evidence="7">
    <location>
        <begin position="356"/>
        <end position="379"/>
    </location>
</feature>
<dbReference type="PANTHER" id="PTHR33567:SF3">
    <property type="entry name" value="CHROMATE ION TRANSPORTER (EUROFUNG)"/>
    <property type="match status" value="1"/>
</dbReference>
<keyword evidence="5 7" id="KW-1133">Transmembrane helix</keyword>
<evidence type="ECO:0000256" key="6">
    <source>
        <dbReference type="ARBA" id="ARBA00023136"/>
    </source>
</evidence>
<dbReference type="InterPro" id="IPR014047">
    <property type="entry name" value="Chr_Tranpt_l_chain"/>
</dbReference>
<evidence type="ECO:0000256" key="4">
    <source>
        <dbReference type="ARBA" id="ARBA00022692"/>
    </source>
</evidence>
<reference evidence="8" key="2">
    <citation type="submission" date="2020-09" db="EMBL/GenBank/DDBJ databases">
        <authorList>
            <person name="Sun Q."/>
            <person name="Kim S."/>
        </authorList>
    </citation>
    <scope>NUCLEOTIDE SEQUENCE</scope>
    <source>
        <strain evidence="8">KCTC 23077</strain>
    </source>
</reference>
<dbReference type="AlphaFoldDB" id="A0A918W3Q8"/>
<sequence>MNSSTEVAPVAPTFSTAVRFWFVLGCISFGGPAGQIAVMHTELVDKRRWIDEASFLRALNVCMLLPGPEAMQLAAWLGWRLHGVRGGLVAGGLFVVPAAVLLAGLSWLYVRFGESPVATGVVFGLQAAVLGIIAYAARKIGGRVLKTPFAFVLALLALAAIALAAVPFPAVVAGAALAGLAVRRWRPQWLAAPTSAHGAPGVASALPTASLGAGYSVRIGIALLLAWWLPLLALAAWPGPGSTAFAMGLFFSKAALVTFGGAYAVLPYVAEEAVRTHGWLDAGQMMAGLGLAETTPGPLVLVLEFVGFVGGWQQPDLASPLASALLGAAVSLWATFLPSFLFVLVLAPWIDRIGDAGAVAAALSAVTAAVVGVIAHLALWFGAALLSGQTTAAAAFAVVVAVVTYVGLARWHWPVAAVVVGAGVLGALAQTVLTIV</sequence>
<proteinExistence type="inferred from homology"/>
<evidence type="ECO:0000313" key="8">
    <source>
        <dbReference type="EMBL" id="GHA69498.1"/>
    </source>
</evidence>
<dbReference type="EMBL" id="BMYD01000001">
    <property type="protein sequence ID" value="GHA69498.1"/>
    <property type="molecule type" value="Genomic_DNA"/>
</dbReference>
<dbReference type="RefSeq" id="WP_189452426.1">
    <property type="nucleotide sequence ID" value="NZ_BMYD01000001.1"/>
</dbReference>
<feature type="transmembrane region" description="Helical" evidence="7">
    <location>
        <begin position="215"/>
        <end position="237"/>
    </location>
</feature>
<evidence type="ECO:0000256" key="3">
    <source>
        <dbReference type="ARBA" id="ARBA00022475"/>
    </source>
</evidence>
<feature type="transmembrane region" description="Helical" evidence="7">
    <location>
        <begin position="415"/>
        <end position="435"/>
    </location>
</feature>
<feature type="transmembrane region" description="Helical" evidence="7">
    <location>
        <begin position="286"/>
        <end position="312"/>
    </location>
</feature>
<feature type="transmembrane region" description="Helical" evidence="7">
    <location>
        <begin position="149"/>
        <end position="182"/>
    </location>
</feature>
<feature type="transmembrane region" description="Helical" evidence="7">
    <location>
        <begin position="324"/>
        <end position="350"/>
    </location>
</feature>
<keyword evidence="4 7" id="KW-0812">Transmembrane</keyword>
<reference evidence="8" key="1">
    <citation type="journal article" date="2014" name="Int. J. Syst. Evol. Microbiol.">
        <title>Complete genome sequence of Corynebacterium casei LMG S-19264T (=DSM 44701T), isolated from a smear-ripened cheese.</title>
        <authorList>
            <consortium name="US DOE Joint Genome Institute (JGI-PGF)"/>
            <person name="Walter F."/>
            <person name="Albersmeier A."/>
            <person name="Kalinowski J."/>
            <person name="Ruckert C."/>
        </authorList>
    </citation>
    <scope>NUCLEOTIDE SEQUENCE</scope>
    <source>
        <strain evidence="8">KCTC 23077</strain>
    </source>
</reference>
<feature type="transmembrane region" description="Helical" evidence="7">
    <location>
        <begin position="116"/>
        <end position="137"/>
    </location>
</feature>
<evidence type="ECO:0000256" key="2">
    <source>
        <dbReference type="ARBA" id="ARBA00005262"/>
    </source>
</evidence>
<dbReference type="PANTHER" id="PTHR33567">
    <property type="entry name" value="CHROMATE ION TRANSPORTER (EUROFUNG)"/>
    <property type="match status" value="1"/>
</dbReference>
<feature type="transmembrane region" description="Helical" evidence="7">
    <location>
        <begin position="20"/>
        <end position="38"/>
    </location>
</feature>
<comment type="subcellular location">
    <subcellularLocation>
        <location evidence="1">Cell membrane</location>
        <topology evidence="1">Multi-pass membrane protein</topology>
    </subcellularLocation>
</comment>
<feature type="transmembrane region" description="Helical" evidence="7">
    <location>
        <begin position="88"/>
        <end position="110"/>
    </location>
</feature>
<keyword evidence="9" id="KW-1185">Reference proteome</keyword>
<keyword evidence="3" id="KW-1003">Cell membrane</keyword>
<dbReference type="PIRSF" id="PIRSF004810">
    <property type="entry name" value="ChrA"/>
    <property type="match status" value="1"/>
</dbReference>
<feature type="transmembrane region" description="Helical" evidence="7">
    <location>
        <begin position="244"/>
        <end position="266"/>
    </location>
</feature>
<dbReference type="InterPro" id="IPR003370">
    <property type="entry name" value="Chromate_transpt"/>
</dbReference>
<dbReference type="GO" id="GO:0015109">
    <property type="term" value="F:chromate transmembrane transporter activity"/>
    <property type="evidence" value="ECO:0007669"/>
    <property type="project" value="InterPro"/>
</dbReference>
<evidence type="ECO:0000256" key="1">
    <source>
        <dbReference type="ARBA" id="ARBA00004651"/>
    </source>
</evidence>
<feature type="transmembrane region" description="Helical" evidence="7">
    <location>
        <begin position="391"/>
        <end position="409"/>
    </location>
</feature>
<evidence type="ECO:0000313" key="9">
    <source>
        <dbReference type="Proteomes" id="UP000646426"/>
    </source>
</evidence>
<dbReference type="NCBIfam" id="TIGR00937">
    <property type="entry name" value="2A51"/>
    <property type="match status" value="1"/>
</dbReference>
<organism evidence="8 9">
    <name type="scientific">Cognatilysobacter bugurensis</name>
    <dbReference type="NCBI Taxonomy" id="543356"/>
    <lineage>
        <taxon>Bacteria</taxon>
        <taxon>Pseudomonadati</taxon>
        <taxon>Pseudomonadota</taxon>
        <taxon>Gammaproteobacteria</taxon>
        <taxon>Lysobacterales</taxon>
        <taxon>Lysobacteraceae</taxon>
        <taxon>Cognatilysobacter</taxon>
    </lineage>
</organism>
<evidence type="ECO:0000256" key="5">
    <source>
        <dbReference type="ARBA" id="ARBA00022989"/>
    </source>
</evidence>
<dbReference type="GO" id="GO:0005886">
    <property type="term" value="C:plasma membrane"/>
    <property type="evidence" value="ECO:0007669"/>
    <property type="project" value="UniProtKB-SubCell"/>
</dbReference>
<comment type="caution">
    <text evidence="8">The sequence shown here is derived from an EMBL/GenBank/DDBJ whole genome shotgun (WGS) entry which is preliminary data.</text>
</comment>
<evidence type="ECO:0000256" key="7">
    <source>
        <dbReference type="SAM" id="Phobius"/>
    </source>
</evidence>
<gene>
    <name evidence="8" type="ORF">GCM10007067_01800</name>
</gene>